<protein>
    <submittedName>
        <fullName evidence="4">Uncharacterized protein</fullName>
    </submittedName>
</protein>
<keyword evidence="3" id="KW-0472">Membrane</keyword>
<evidence type="ECO:0000313" key="4">
    <source>
        <dbReference type="EMBL" id="MFA0789796.1"/>
    </source>
</evidence>
<accession>A0ABV4NLC1</accession>
<comment type="subcellular location">
    <subcellularLocation>
        <location evidence="1">Cell inner membrane</location>
        <topology evidence="1">Multi-pass membrane protein</topology>
    </subcellularLocation>
</comment>
<dbReference type="EMBL" id="JBGMEL010000003">
    <property type="protein sequence ID" value="MFA0789796.1"/>
    <property type="molecule type" value="Genomic_DNA"/>
</dbReference>
<dbReference type="PANTHER" id="PTHR43702:SF3">
    <property type="entry name" value="PROTEIN TSGA"/>
    <property type="match status" value="1"/>
</dbReference>
<name>A0ABV4NLC1_9GAMM</name>
<organism evidence="4 5">
    <name type="scientific">Microbulbifer echini</name>
    <dbReference type="NCBI Taxonomy" id="1529067"/>
    <lineage>
        <taxon>Bacteria</taxon>
        <taxon>Pseudomonadati</taxon>
        <taxon>Pseudomonadota</taxon>
        <taxon>Gammaproteobacteria</taxon>
        <taxon>Cellvibrionales</taxon>
        <taxon>Microbulbiferaceae</taxon>
        <taxon>Microbulbifer</taxon>
    </lineage>
</organism>
<keyword evidence="3" id="KW-1133">Transmembrane helix</keyword>
<dbReference type="RefSeq" id="WP_371842750.1">
    <property type="nucleotide sequence ID" value="NZ_JBGMEL010000003.1"/>
</dbReference>
<proteinExistence type="predicted"/>
<evidence type="ECO:0000256" key="2">
    <source>
        <dbReference type="ARBA" id="ARBA00022475"/>
    </source>
</evidence>
<dbReference type="Proteomes" id="UP001569414">
    <property type="component" value="Unassembled WGS sequence"/>
</dbReference>
<dbReference type="PANTHER" id="PTHR43702">
    <property type="entry name" value="L-FUCOSE-PROTON SYMPORTER"/>
    <property type="match status" value="1"/>
</dbReference>
<dbReference type="InterPro" id="IPR036259">
    <property type="entry name" value="MFS_trans_sf"/>
</dbReference>
<feature type="transmembrane region" description="Helical" evidence="3">
    <location>
        <begin position="33"/>
        <end position="52"/>
    </location>
</feature>
<evidence type="ECO:0000256" key="3">
    <source>
        <dbReference type="SAM" id="Phobius"/>
    </source>
</evidence>
<keyword evidence="3" id="KW-0812">Transmembrane</keyword>
<evidence type="ECO:0000313" key="5">
    <source>
        <dbReference type="Proteomes" id="UP001569414"/>
    </source>
</evidence>
<sequence>MGKIGYQKGIVKGLAIAVLGCSLFIPAERMEVYGLFLGALFILASGITNLQVSANPYVTTLGDERTAPNRLKPSQLFSLVNRGYLKHFLCSP</sequence>
<evidence type="ECO:0000256" key="1">
    <source>
        <dbReference type="ARBA" id="ARBA00004429"/>
    </source>
</evidence>
<dbReference type="Gene3D" id="1.20.1250.20">
    <property type="entry name" value="MFS general substrate transporter like domains"/>
    <property type="match status" value="1"/>
</dbReference>
<reference evidence="4 5" key="1">
    <citation type="submission" date="2024-08" db="EMBL/GenBank/DDBJ databases">
        <authorList>
            <person name="Ishaq N."/>
        </authorList>
    </citation>
    <scope>NUCLEOTIDE SEQUENCE [LARGE SCALE GENOMIC DNA]</scope>
    <source>
        <strain evidence="4 5">JCM 30400</strain>
    </source>
</reference>
<keyword evidence="2" id="KW-1003">Cell membrane</keyword>
<dbReference type="InterPro" id="IPR050375">
    <property type="entry name" value="MFS_TsgA-like"/>
</dbReference>
<gene>
    <name evidence="4" type="ORF">ACCI51_04510</name>
</gene>
<feature type="transmembrane region" description="Helical" evidence="3">
    <location>
        <begin position="9"/>
        <end position="27"/>
    </location>
</feature>
<comment type="caution">
    <text evidence="4">The sequence shown here is derived from an EMBL/GenBank/DDBJ whole genome shotgun (WGS) entry which is preliminary data.</text>
</comment>
<keyword evidence="5" id="KW-1185">Reference proteome</keyword>